<protein>
    <submittedName>
        <fullName evidence="1">Uncharacterized protein</fullName>
    </submittedName>
</protein>
<dbReference type="EMBL" id="JAUKTR010000001">
    <property type="protein sequence ID" value="MDO1557813.1"/>
    <property type="molecule type" value="Genomic_DNA"/>
</dbReference>
<accession>A0ABT8SJI4</accession>
<comment type="caution">
    <text evidence="1">The sequence shown here is derived from an EMBL/GenBank/DDBJ whole genome shotgun (WGS) entry which is preliminary data.</text>
</comment>
<dbReference type="RefSeq" id="WP_302108250.1">
    <property type="nucleotide sequence ID" value="NZ_JAUKTR010000001.1"/>
</dbReference>
<gene>
    <name evidence="1" type="ORF">Q0812_00035</name>
</gene>
<keyword evidence="2" id="KW-1185">Reference proteome</keyword>
<dbReference type="Proteomes" id="UP001169063">
    <property type="component" value="Unassembled WGS sequence"/>
</dbReference>
<proteinExistence type="predicted"/>
<evidence type="ECO:0000313" key="2">
    <source>
        <dbReference type="Proteomes" id="UP001169063"/>
    </source>
</evidence>
<sequence length="58" mass="6457">MPVPVTPLEALELLIDRIAAVEYRDAHGRPLDRDPIFETALSVVESEVLPEEKSFQPG</sequence>
<evidence type="ECO:0000313" key="1">
    <source>
        <dbReference type="EMBL" id="MDO1557813.1"/>
    </source>
</evidence>
<organism evidence="1 2">
    <name type="scientific">Peiella sedimenti</name>
    <dbReference type="NCBI Taxonomy" id="3061083"/>
    <lineage>
        <taxon>Bacteria</taxon>
        <taxon>Pseudomonadati</taxon>
        <taxon>Pseudomonadota</taxon>
        <taxon>Alphaproteobacteria</taxon>
        <taxon>Caulobacterales</taxon>
        <taxon>Caulobacteraceae</taxon>
        <taxon>Peiella</taxon>
    </lineage>
</organism>
<reference evidence="1" key="1">
    <citation type="submission" date="2023-07" db="EMBL/GenBank/DDBJ databases">
        <title>Brevundimonas soil sp. nov., isolated from the soil of chemical plant.</title>
        <authorList>
            <person name="Wu N."/>
        </authorList>
    </citation>
    <scope>NUCLEOTIDE SEQUENCE</scope>
    <source>
        <strain evidence="1">XZ-24</strain>
    </source>
</reference>
<name>A0ABT8SJI4_9CAUL</name>